<dbReference type="Gene3D" id="3.90.850.10">
    <property type="entry name" value="Fumarylacetoacetase-like, C-terminal domain"/>
    <property type="match status" value="1"/>
</dbReference>
<evidence type="ECO:0000256" key="1">
    <source>
        <dbReference type="ARBA" id="ARBA00010211"/>
    </source>
</evidence>
<evidence type="ECO:0000313" key="6">
    <source>
        <dbReference type="Proteomes" id="UP000058305"/>
    </source>
</evidence>
<dbReference type="Proteomes" id="UP000058305">
    <property type="component" value="Chromosome"/>
</dbReference>
<dbReference type="InterPro" id="IPR011234">
    <property type="entry name" value="Fumarylacetoacetase-like_C"/>
</dbReference>
<comment type="similarity">
    <text evidence="1">Belongs to the FAH family.</text>
</comment>
<dbReference type="RefSeq" id="WP_067226835.1">
    <property type="nucleotide sequence ID" value="NZ_CP014145.1"/>
</dbReference>
<gene>
    <name evidence="5" type="ORF">AWU67_03870</name>
</gene>
<dbReference type="EMBL" id="CP014145">
    <property type="protein sequence ID" value="AMB58140.1"/>
    <property type="molecule type" value="Genomic_DNA"/>
</dbReference>
<sequence>MKIARFSHDSRIAYGIVDETDLVVLAADPMFAGLDTTGERVPLADAVLLAPVIPRSKVIGLDRGYYPDDVAKETQEDGGDHRLEPQFFLKPNTTVVGPNDRVILPAASAAVHAEAELAIVIGKIAKNVPVEGASDVIFGYTVANDLTAVDLMKGDDHIARAKSFDGFCPIGPYIETEFEPDTAVVTGAVNGAVTQSAEMTLRRHSPAEIVSFLSTCFTLLPGDVILTGAPAKSFAVQHGDTVTVSVDGIGSLSNPVARLS</sequence>
<proteinExistence type="inferred from homology"/>
<keyword evidence="2" id="KW-0479">Metal-binding</keyword>
<dbReference type="SUPFAM" id="SSF56529">
    <property type="entry name" value="FAH"/>
    <property type="match status" value="1"/>
</dbReference>
<evidence type="ECO:0000313" key="5">
    <source>
        <dbReference type="EMBL" id="AMB58140.1"/>
    </source>
</evidence>
<dbReference type="AlphaFoldDB" id="A0A109QWJ8"/>
<dbReference type="Pfam" id="PF01557">
    <property type="entry name" value="FAA_hydrolase"/>
    <property type="match status" value="1"/>
</dbReference>
<dbReference type="Pfam" id="PF10370">
    <property type="entry name" value="Rv2993c-like_N"/>
    <property type="match status" value="1"/>
</dbReference>
<evidence type="ECO:0000259" key="4">
    <source>
        <dbReference type="Pfam" id="PF10370"/>
    </source>
</evidence>
<keyword evidence="6" id="KW-1185">Reference proteome</keyword>
<organism evidence="5 6">
    <name type="scientific">Microterricola viridarii</name>
    <dbReference type="NCBI Taxonomy" id="412690"/>
    <lineage>
        <taxon>Bacteria</taxon>
        <taxon>Bacillati</taxon>
        <taxon>Actinomycetota</taxon>
        <taxon>Actinomycetes</taxon>
        <taxon>Micrococcales</taxon>
        <taxon>Microbacteriaceae</taxon>
        <taxon>Microterricola</taxon>
    </lineage>
</organism>
<dbReference type="GO" id="GO:0044281">
    <property type="term" value="P:small molecule metabolic process"/>
    <property type="evidence" value="ECO:0007669"/>
    <property type="project" value="UniProtKB-ARBA"/>
</dbReference>
<name>A0A109QWJ8_9MICO</name>
<dbReference type="GO" id="GO:0046872">
    <property type="term" value="F:metal ion binding"/>
    <property type="evidence" value="ECO:0007669"/>
    <property type="project" value="UniProtKB-KW"/>
</dbReference>
<reference evidence="6" key="2">
    <citation type="submission" date="2016-01" db="EMBL/GenBank/DDBJ databases">
        <title>First complete genome sequence of a species in the genus Microterricola, an extremophilic cold active enzyme producing strain ERGS5:02 isolated from Sikkim Himalaya.</title>
        <authorList>
            <person name="Kumar R."/>
            <person name="Singh D."/>
            <person name="Swarnkar M.K."/>
        </authorList>
    </citation>
    <scope>NUCLEOTIDE SEQUENCE [LARGE SCALE GENOMIC DNA]</scope>
    <source>
        <strain evidence="6">ERGS5:02</strain>
    </source>
</reference>
<dbReference type="InterPro" id="IPR036663">
    <property type="entry name" value="Fumarylacetoacetase_C_sf"/>
</dbReference>
<dbReference type="GO" id="GO:0016853">
    <property type="term" value="F:isomerase activity"/>
    <property type="evidence" value="ECO:0007669"/>
    <property type="project" value="UniProtKB-KW"/>
</dbReference>
<dbReference type="PANTHER" id="PTHR42796">
    <property type="entry name" value="FUMARYLACETOACETATE HYDROLASE DOMAIN-CONTAINING PROTEIN 2A-RELATED"/>
    <property type="match status" value="1"/>
</dbReference>
<protein>
    <submittedName>
        <fullName evidence="5">2-hydroxyhepta-2,4-diene-1,7-dioate isomerase</fullName>
    </submittedName>
</protein>
<dbReference type="InterPro" id="IPR051121">
    <property type="entry name" value="FAH"/>
</dbReference>
<dbReference type="InterPro" id="IPR018833">
    <property type="entry name" value="Rv2993c-like_N"/>
</dbReference>
<dbReference type="PANTHER" id="PTHR42796:SF4">
    <property type="entry name" value="FUMARYLACETOACETATE HYDROLASE DOMAIN-CONTAINING PROTEIN 2A"/>
    <property type="match status" value="1"/>
</dbReference>
<feature type="domain" description="Fumarylacetoacetase-like C-terminal" evidence="3">
    <location>
        <begin position="72"/>
        <end position="256"/>
    </location>
</feature>
<evidence type="ECO:0000259" key="3">
    <source>
        <dbReference type="Pfam" id="PF01557"/>
    </source>
</evidence>
<dbReference type="Gene3D" id="2.30.30.370">
    <property type="entry name" value="FAH"/>
    <property type="match status" value="1"/>
</dbReference>
<reference evidence="5 6" key="1">
    <citation type="journal article" date="2016" name="J. Biotechnol.">
        <title>First complete genome sequence of a species in the genus Microterricola, an extremophilic cold active enzyme producing bacterial strain ERGS5:02 isolated from Sikkim Himalaya.</title>
        <authorList>
            <person name="Himanshu"/>
            <person name="Swarnkar M.K."/>
            <person name="Singh D."/>
            <person name="Kumar R."/>
        </authorList>
    </citation>
    <scope>NUCLEOTIDE SEQUENCE [LARGE SCALE GENOMIC DNA]</scope>
    <source>
        <strain evidence="5 6">ERGS5:02</strain>
    </source>
</reference>
<dbReference type="OrthoDB" id="9805307at2"/>
<keyword evidence="5" id="KW-0413">Isomerase</keyword>
<evidence type="ECO:0000256" key="2">
    <source>
        <dbReference type="ARBA" id="ARBA00022723"/>
    </source>
</evidence>
<dbReference type="KEGG" id="mvd:AWU67_03870"/>
<feature type="domain" description="Rv2993c-like N-terminal" evidence="4">
    <location>
        <begin position="1"/>
        <end position="51"/>
    </location>
</feature>
<accession>A0A109QWJ8</accession>